<accession>A0A518DM50</accession>
<dbReference type="AlphaFoldDB" id="A0A518DM50"/>
<dbReference type="EMBL" id="CP036433">
    <property type="protein sequence ID" value="QDU92920.1"/>
    <property type="molecule type" value="Genomic_DNA"/>
</dbReference>
<gene>
    <name evidence="2" type="ORF">Pla8534_06930</name>
</gene>
<sequence length="399" mass="45321" precursor="true">MIAALPKSPCWSARRGGWSSCFTWLLLAGSCGLASAADFVPAPGQFPPEGAGAYLAGELIYIDPVNRRGGMRLEGNDKNRYNNGPLHYFALAPYAPVWHNGALAEIRDLPIGTHVHGYFLPPPVGEEDVIPPLPEEDQKFAIPQNYAISLEDDFSFYQRRGQSWKVVSLDTELEKLSVEPAGKRTTDGINTPYVFDIDPVARVWKDRRLSELADIKPGAIVQLNLTWCQGWGDREYGVAEIWLDEESRRFATEMQQRKHVRYQRQRWAPAWIDAVEPNDFGGGIVTLTLFTVDQEILDDFRREQHDRIAVATAENTLRTWFHRADRKFCKLVQWKEIENPPTGSSGIQLKLKFEELLNGYRPGACVRVKCDSWKFVTMPPEERITSDADQERSRKLGFP</sequence>
<evidence type="ECO:0000313" key="2">
    <source>
        <dbReference type="EMBL" id="QDU92920.1"/>
    </source>
</evidence>
<organism evidence="2 3">
    <name type="scientific">Lignipirellula cremea</name>
    <dbReference type="NCBI Taxonomy" id="2528010"/>
    <lineage>
        <taxon>Bacteria</taxon>
        <taxon>Pseudomonadati</taxon>
        <taxon>Planctomycetota</taxon>
        <taxon>Planctomycetia</taxon>
        <taxon>Pirellulales</taxon>
        <taxon>Pirellulaceae</taxon>
        <taxon>Lignipirellula</taxon>
    </lineage>
</organism>
<dbReference type="PROSITE" id="PS51257">
    <property type="entry name" value="PROKAR_LIPOPROTEIN"/>
    <property type="match status" value="1"/>
</dbReference>
<evidence type="ECO:0000256" key="1">
    <source>
        <dbReference type="SAM" id="SignalP"/>
    </source>
</evidence>
<dbReference type="RefSeq" id="WP_145049283.1">
    <property type="nucleotide sequence ID" value="NZ_CP036433.1"/>
</dbReference>
<feature type="chain" id="PRO_5021751898" evidence="1">
    <location>
        <begin position="37"/>
        <end position="399"/>
    </location>
</feature>
<feature type="signal peptide" evidence="1">
    <location>
        <begin position="1"/>
        <end position="36"/>
    </location>
</feature>
<keyword evidence="3" id="KW-1185">Reference proteome</keyword>
<dbReference type="Proteomes" id="UP000317648">
    <property type="component" value="Chromosome"/>
</dbReference>
<dbReference type="KEGG" id="lcre:Pla8534_06930"/>
<reference evidence="2 3" key="1">
    <citation type="submission" date="2019-02" db="EMBL/GenBank/DDBJ databases">
        <title>Deep-cultivation of Planctomycetes and their phenomic and genomic characterization uncovers novel biology.</title>
        <authorList>
            <person name="Wiegand S."/>
            <person name="Jogler M."/>
            <person name="Boedeker C."/>
            <person name="Pinto D."/>
            <person name="Vollmers J."/>
            <person name="Rivas-Marin E."/>
            <person name="Kohn T."/>
            <person name="Peeters S.H."/>
            <person name="Heuer A."/>
            <person name="Rast P."/>
            <person name="Oberbeckmann S."/>
            <person name="Bunk B."/>
            <person name="Jeske O."/>
            <person name="Meyerdierks A."/>
            <person name="Storesund J.E."/>
            <person name="Kallscheuer N."/>
            <person name="Luecker S."/>
            <person name="Lage O.M."/>
            <person name="Pohl T."/>
            <person name="Merkel B.J."/>
            <person name="Hornburger P."/>
            <person name="Mueller R.-W."/>
            <person name="Bruemmer F."/>
            <person name="Labrenz M."/>
            <person name="Spormann A.M."/>
            <person name="Op den Camp H."/>
            <person name="Overmann J."/>
            <person name="Amann R."/>
            <person name="Jetten M.S.M."/>
            <person name="Mascher T."/>
            <person name="Medema M.H."/>
            <person name="Devos D.P."/>
            <person name="Kaster A.-K."/>
            <person name="Ovreas L."/>
            <person name="Rohde M."/>
            <person name="Galperin M.Y."/>
            <person name="Jogler C."/>
        </authorList>
    </citation>
    <scope>NUCLEOTIDE SEQUENCE [LARGE SCALE GENOMIC DNA]</scope>
    <source>
        <strain evidence="2 3">Pla85_3_4</strain>
    </source>
</reference>
<evidence type="ECO:0000313" key="3">
    <source>
        <dbReference type="Proteomes" id="UP000317648"/>
    </source>
</evidence>
<proteinExistence type="predicted"/>
<keyword evidence="1" id="KW-0732">Signal</keyword>
<name>A0A518DM50_9BACT</name>
<dbReference type="OrthoDB" id="247927at2"/>
<protein>
    <submittedName>
        <fullName evidence="2">Uncharacterized protein</fullName>
    </submittedName>
</protein>